<dbReference type="InterPro" id="IPR039146">
    <property type="entry name" value="GPANK1"/>
</dbReference>
<dbReference type="Pfam" id="PF01585">
    <property type="entry name" value="G-patch"/>
    <property type="match status" value="1"/>
</dbReference>
<dbReference type="Proteomes" id="UP000789831">
    <property type="component" value="Unassembled WGS sequence"/>
</dbReference>
<dbReference type="PANTHER" id="PTHR20923:SF1">
    <property type="entry name" value="G PATCH DOMAIN AND ANKYRIN REPEAT-CONTAINING PROTEIN 1"/>
    <property type="match status" value="1"/>
</dbReference>
<gene>
    <name evidence="2" type="ORF">AGERDE_LOCUS7498</name>
</gene>
<organism evidence="2 3">
    <name type="scientific">Ambispora gerdemannii</name>
    <dbReference type="NCBI Taxonomy" id="144530"/>
    <lineage>
        <taxon>Eukaryota</taxon>
        <taxon>Fungi</taxon>
        <taxon>Fungi incertae sedis</taxon>
        <taxon>Mucoromycota</taxon>
        <taxon>Glomeromycotina</taxon>
        <taxon>Glomeromycetes</taxon>
        <taxon>Archaeosporales</taxon>
        <taxon>Ambisporaceae</taxon>
        <taxon>Ambispora</taxon>
    </lineage>
</organism>
<name>A0A9N9BLS5_9GLOM</name>
<accession>A0A9N9BLS5</accession>
<evidence type="ECO:0000259" key="1">
    <source>
        <dbReference type="PROSITE" id="PS50174"/>
    </source>
</evidence>
<proteinExistence type="predicted"/>
<keyword evidence="3" id="KW-1185">Reference proteome</keyword>
<dbReference type="PANTHER" id="PTHR20923">
    <property type="entry name" value="BAT4 PROTEIN-RELATED"/>
    <property type="match status" value="1"/>
</dbReference>
<dbReference type="EMBL" id="CAJVPL010001379">
    <property type="protein sequence ID" value="CAG8568125.1"/>
    <property type="molecule type" value="Genomic_DNA"/>
</dbReference>
<dbReference type="SMART" id="SM00443">
    <property type="entry name" value="G_patch"/>
    <property type="match status" value="1"/>
</dbReference>
<comment type="caution">
    <text evidence="2">The sequence shown here is derived from an EMBL/GenBank/DDBJ whole genome shotgun (WGS) entry which is preliminary data.</text>
</comment>
<dbReference type="OrthoDB" id="4822at2759"/>
<dbReference type="GO" id="GO:0003676">
    <property type="term" value="F:nucleic acid binding"/>
    <property type="evidence" value="ECO:0007669"/>
    <property type="project" value="InterPro"/>
</dbReference>
<dbReference type="InterPro" id="IPR000467">
    <property type="entry name" value="G_patch_dom"/>
</dbReference>
<dbReference type="AlphaFoldDB" id="A0A9N9BLS5"/>
<dbReference type="PROSITE" id="PS50174">
    <property type="entry name" value="G_PATCH"/>
    <property type="match status" value="1"/>
</dbReference>
<evidence type="ECO:0000313" key="2">
    <source>
        <dbReference type="EMBL" id="CAG8568125.1"/>
    </source>
</evidence>
<sequence>MSDKSVNTAALLSKLIAFVPSTQKFPQIVSTCQEIDTSISEVTEEAKSTCEFYQNVISLPPTSIDKKSNLNNIFSNNTEVKDTWHCDSCTLDIPSQSFEQHLHSTAHLISHAPDDSVPVDPLVLNDTNIGFRILRGQGWTYEKGLGISEQGRRQPITPKIKNDRLGIGLNSNSLKKQRYFKQEKRSKKILLSAKEAARQYEKEKKERINLLAYMNR</sequence>
<evidence type="ECO:0000313" key="3">
    <source>
        <dbReference type="Proteomes" id="UP000789831"/>
    </source>
</evidence>
<reference evidence="2" key="1">
    <citation type="submission" date="2021-06" db="EMBL/GenBank/DDBJ databases">
        <authorList>
            <person name="Kallberg Y."/>
            <person name="Tangrot J."/>
            <person name="Rosling A."/>
        </authorList>
    </citation>
    <scope>NUCLEOTIDE SEQUENCE</scope>
    <source>
        <strain evidence="2">MT106</strain>
    </source>
</reference>
<protein>
    <submittedName>
        <fullName evidence="2">2617_t:CDS:1</fullName>
    </submittedName>
</protein>
<feature type="domain" description="G-patch" evidence="1">
    <location>
        <begin position="126"/>
        <end position="172"/>
    </location>
</feature>